<evidence type="ECO:0000313" key="1">
    <source>
        <dbReference type="EMBL" id="VVO30884.1"/>
    </source>
</evidence>
<name>A0A5E7EW36_PSEFL</name>
<proteinExistence type="predicted"/>
<organism evidence="1 2">
    <name type="scientific">Pseudomonas fluorescens</name>
    <dbReference type="NCBI Taxonomy" id="294"/>
    <lineage>
        <taxon>Bacteria</taxon>
        <taxon>Pseudomonadati</taxon>
        <taxon>Pseudomonadota</taxon>
        <taxon>Gammaproteobacteria</taxon>
        <taxon>Pseudomonadales</taxon>
        <taxon>Pseudomonadaceae</taxon>
        <taxon>Pseudomonas</taxon>
    </lineage>
</organism>
<accession>A0A5E7EW36</accession>
<dbReference type="EMBL" id="CABVHW010000023">
    <property type="protein sequence ID" value="VVO30884.1"/>
    <property type="molecule type" value="Genomic_DNA"/>
</dbReference>
<dbReference type="AlphaFoldDB" id="A0A5E7EW36"/>
<protein>
    <submittedName>
        <fullName evidence="1">Uncharacterized protein</fullName>
    </submittedName>
</protein>
<dbReference type="RefSeq" id="WP_150766918.1">
    <property type="nucleotide sequence ID" value="NZ_CABVHW010000023.1"/>
</dbReference>
<dbReference type="Proteomes" id="UP000381093">
    <property type="component" value="Unassembled WGS sequence"/>
</dbReference>
<evidence type="ECO:0000313" key="2">
    <source>
        <dbReference type="Proteomes" id="UP000381093"/>
    </source>
</evidence>
<sequence>MKREATPTYKLIGAAITTLGTVIDEELAGANPKQLSFARMNQIAETICLILGEDEVKPKVLKGFNKGLADLERLAVENPELRSEVTSGAHKVMISMFKVAIVVARERMRVEVRRISPLANRNELKEPAIARARVIAQEMWALDVRQEIRSSSMADKVYRRLADEGMADLLPGSAERVKEWIKPVAPDYARKGGRSKIPRP</sequence>
<gene>
    <name evidence="1" type="ORF">PS710_05014</name>
</gene>
<reference evidence="1 2" key="1">
    <citation type="submission" date="2019-09" db="EMBL/GenBank/DDBJ databases">
        <authorList>
            <person name="Chandra G."/>
            <person name="Truman W A."/>
        </authorList>
    </citation>
    <scope>NUCLEOTIDE SEQUENCE [LARGE SCALE GENOMIC DNA]</scope>
    <source>
        <strain evidence="1">PS710</strain>
    </source>
</reference>